<dbReference type="GO" id="GO:0004521">
    <property type="term" value="F:RNA endonuclease activity"/>
    <property type="evidence" value="ECO:0007669"/>
    <property type="project" value="TreeGrafter"/>
</dbReference>
<dbReference type="InterPro" id="IPR036866">
    <property type="entry name" value="RibonucZ/Hydroxyglut_hydro"/>
</dbReference>
<dbReference type="InterPro" id="IPR001279">
    <property type="entry name" value="Metallo-B-lactamas"/>
</dbReference>
<name>A0A1G2JMT5_9BACT</name>
<evidence type="ECO:0008006" key="6">
    <source>
        <dbReference type="Google" id="ProtNLM"/>
    </source>
</evidence>
<dbReference type="SMART" id="SM00849">
    <property type="entry name" value="Lactamase_B"/>
    <property type="match status" value="1"/>
</dbReference>
<dbReference type="SUPFAM" id="SSF56281">
    <property type="entry name" value="Metallo-hydrolase/oxidoreductase"/>
    <property type="match status" value="1"/>
</dbReference>
<evidence type="ECO:0000259" key="3">
    <source>
        <dbReference type="SMART" id="SM01027"/>
    </source>
</evidence>
<dbReference type="Proteomes" id="UP000178935">
    <property type="component" value="Unassembled WGS sequence"/>
</dbReference>
<dbReference type="InterPro" id="IPR022712">
    <property type="entry name" value="Beta_Casp"/>
</dbReference>
<dbReference type="GO" id="GO:0016787">
    <property type="term" value="F:hydrolase activity"/>
    <property type="evidence" value="ECO:0007669"/>
    <property type="project" value="UniProtKB-KW"/>
</dbReference>
<dbReference type="PANTHER" id="PTHR11203:SF37">
    <property type="entry name" value="INTEGRATOR COMPLEX SUBUNIT 11"/>
    <property type="match status" value="1"/>
</dbReference>
<dbReference type="AlphaFoldDB" id="A0A1G2JMT5"/>
<dbReference type="EMBL" id="MHPU01000022">
    <property type="protein sequence ID" value="OGZ88466.1"/>
    <property type="molecule type" value="Genomic_DNA"/>
</dbReference>
<dbReference type="InterPro" id="IPR050698">
    <property type="entry name" value="MBL"/>
</dbReference>
<gene>
    <name evidence="4" type="ORF">A2561_03815</name>
</gene>
<dbReference type="CDD" id="cd16295">
    <property type="entry name" value="TTHA0252-CPSF-like_MBL-fold"/>
    <property type="match status" value="1"/>
</dbReference>
<comment type="caution">
    <text evidence="4">The sequence shown here is derived from an EMBL/GenBank/DDBJ whole genome shotgun (WGS) entry which is preliminary data.</text>
</comment>
<sequence>MNLTFYGATENVTGSKHLLQVGDFKLLLDCGVFQGRRSEANEKNRNLPFVASEIDAVILSHAHLDHSGALPILVKNGFVGKIYCTSATKEIVKYILQDSAELQQQDAKYFNKHVLNDLKKIEALYDKEDVKKTLEKLTVVPYYREKSIWQTANENIRFKFLDAGHILGSAITVIEVTENGKTKNMVYTGDLGRNESHILKSPEFPTENIDNLIIESTYGNKIHRPIIEAEKELQELINFAVVKKSKIIVPAFALGRTQELIYILHNLINKKLIPNIKIFIDSPMAINITEVFDGHEKDFDFEWWQDFGKKNIDVFTAQNLYFTKFSQKSQEINNMEGPMIIISASGMCEGGRILHHLKNNIGSGNNVVLLTGYQAENTLGRRLRDGNKFVKIFGQNYPVQAKVLSLDELSAHADQTGLLNYIGNCKNLKNLFLVHGEKNSLNELAKKAKEMNNSLSIDIPVSSQEFDI</sequence>
<evidence type="ECO:0000256" key="1">
    <source>
        <dbReference type="ARBA" id="ARBA00022801"/>
    </source>
</evidence>
<dbReference type="Gene3D" id="3.40.50.10890">
    <property type="match status" value="1"/>
</dbReference>
<dbReference type="Pfam" id="PF07521">
    <property type="entry name" value="RMMBL"/>
    <property type="match status" value="1"/>
</dbReference>
<dbReference type="PANTHER" id="PTHR11203">
    <property type="entry name" value="CLEAVAGE AND POLYADENYLATION SPECIFICITY FACTOR FAMILY MEMBER"/>
    <property type="match status" value="1"/>
</dbReference>
<dbReference type="SMART" id="SM01027">
    <property type="entry name" value="Beta-Casp"/>
    <property type="match status" value="1"/>
</dbReference>
<evidence type="ECO:0000313" key="4">
    <source>
        <dbReference type="EMBL" id="OGZ88466.1"/>
    </source>
</evidence>
<dbReference type="InterPro" id="IPR011108">
    <property type="entry name" value="RMMBL"/>
</dbReference>
<dbReference type="Pfam" id="PF16661">
    <property type="entry name" value="Lactamase_B_6"/>
    <property type="match status" value="1"/>
</dbReference>
<feature type="domain" description="Beta-Casp" evidence="3">
    <location>
        <begin position="257"/>
        <end position="383"/>
    </location>
</feature>
<dbReference type="Pfam" id="PF10996">
    <property type="entry name" value="Beta-Casp"/>
    <property type="match status" value="1"/>
</dbReference>
<evidence type="ECO:0000259" key="2">
    <source>
        <dbReference type="SMART" id="SM00849"/>
    </source>
</evidence>
<proteinExistence type="predicted"/>
<accession>A0A1G2JMT5</accession>
<protein>
    <recommendedName>
        <fullName evidence="6">MBL fold metallo-hydrolase</fullName>
    </recommendedName>
</protein>
<evidence type="ECO:0000313" key="5">
    <source>
        <dbReference type="Proteomes" id="UP000178935"/>
    </source>
</evidence>
<reference evidence="4 5" key="1">
    <citation type="journal article" date="2016" name="Nat. Commun.">
        <title>Thousands of microbial genomes shed light on interconnected biogeochemical processes in an aquifer system.</title>
        <authorList>
            <person name="Anantharaman K."/>
            <person name="Brown C.T."/>
            <person name="Hug L.A."/>
            <person name="Sharon I."/>
            <person name="Castelle C.J."/>
            <person name="Probst A.J."/>
            <person name="Thomas B.C."/>
            <person name="Singh A."/>
            <person name="Wilkins M.J."/>
            <person name="Karaoz U."/>
            <person name="Brodie E.L."/>
            <person name="Williams K.H."/>
            <person name="Hubbard S.S."/>
            <person name="Banfield J.F."/>
        </authorList>
    </citation>
    <scope>NUCLEOTIDE SEQUENCE [LARGE SCALE GENOMIC DNA]</scope>
</reference>
<dbReference type="Gene3D" id="3.60.15.10">
    <property type="entry name" value="Ribonuclease Z/Hydroxyacylglutathione hydrolase-like"/>
    <property type="match status" value="1"/>
</dbReference>
<feature type="domain" description="Metallo-beta-lactamase" evidence="2">
    <location>
        <begin position="13"/>
        <end position="252"/>
    </location>
</feature>
<keyword evidence="1" id="KW-0378">Hydrolase</keyword>
<organism evidence="4 5">
    <name type="scientific">Candidatus Staskawiczbacteria bacterium RIFOXYD1_FULL_32_13</name>
    <dbReference type="NCBI Taxonomy" id="1802234"/>
    <lineage>
        <taxon>Bacteria</taxon>
        <taxon>Candidatus Staskawicziibacteriota</taxon>
    </lineage>
</organism>